<dbReference type="Proteomes" id="UP000076825">
    <property type="component" value="Chromosome 1"/>
</dbReference>
<dbReference type="InterPro" id="IPR036423">
    <property type="entry name" value="SOD-like_Cu/Zn_dom_sf"/>
</dbReference>
<comment type="cofactor">
    <cofactor evidence="2">
        <name>Zn(2+)</name>
        <dbReference type="ChEBI" id="CHEBI:29105"/>
    </cofactor>
    <text evidence="2">Binds 1 zinc ion per subunit.</text>
</comment>
<comment type="similarity">
    <text evidence="1 2">Belongs to the Cu-Zn superoxide dismutase family.</text>
</comment>
<dbReference type="GeneID" id="56588615"/>
<protein>
    <recommendedName>
        <fullName evidence="2">Superoxide dismutase [Cu-Zn]</fullName>
        <ecNumber evidence="2">1.15.1.1</ecNumber>
    </recommendedName>
</protein>
<keyword evidence="2" id="KW-0186">Copper</keyword>
<dbReference type="Gene3D" id="2.60.40.200">
    <property type="entry name" value="Superoxide dismutase, copper/zinc binding domain"/>
    <property type="match status" value="1"/>
</dbReference>
<proteinExistence type="inferred from homology"/>
<organism evidence="5 6">
    <name type="scientific">Bordetella trematum</name>
    <dbReference type="NCBI Taxonomy" id="123899"/>
    <lineage>
        <taxon>Bacteria</taxon>
        <taxon>Pseudomonadati</taxon>
        <taxon>Pseudomonadota</taxon>
        <taxon>Betaproteobacteria</taxon>
        <taxon>Burkholderiales</taxon>
        <taxon>Alcaligenaceae</taxon>
        <taxon>Bordetella</taxon>
    </lineage>
</organism>
<dbReference type="InterPro" id="IPR024134">
    <property type="entry name" value="SOD_Cu/Zn_/chaperone"/>
</dbReference>
<evidence type="ECO:0000256" key="1">
    <source>
        <dbReference type="ARBA" id="ARBA00010457"/>
    </source>
</evidence>
<dbReference type="KEGG" id="btrm:SAMEA390648704170"/>
<dbReference type="NCBIfam" id="NF007628">
    <property type="entry name" value="PRK10290.1"/>
    <property type="match status" value="1"/>
</dbReference>
<dbReference type="STRING" id="123899.SAMEA3906487_04170"/>
<accession>A0A157SWN3</accession>
<keyword evidence="6" id="KW-1185">Reference proteome</keyword>
<evidence type="ECO:0000313" key="6">
    <source>
        <dbReference type="Proteomes" id="UP000076825"/>
    </source>
</evidence>
<gene>
    <name evidence="5" type="primary">sodC</name>
    <name evidence="5" type="ORF">SAMEA3906487_04170</name>
</gene>
<feature type="chain" id="PRO_5009816884" description="Superoxide dismutase [Cu-Zn]" evidence="3">
    <location>
        <begin position="23"/>
        <end position="177"/>
    </location>
</feature>
<dbReference type="GO" id="GO:0005507">
    <property type="term" value="F:copper ion binding"/>
    <property type="evidence" value="ECO:0007669"/>
    <property type="project" value="InterPro"/>
</dbReference>
<keyword evidence="2" id="KW-0862">Zinc</keyword>
<dbReference type="EC" id="1.15.1.1" evidence="2"/>
<comment type="function">
    <text evidence="2">Destroys radicals which are normally produced within the cells and which are toxic to biological systems.</text>
</comment>
<dbReference type="InterPro" id="IPR018152">
    <property type="entry name" value="SOD_Cu/Zn_BS"/>
</dbReference>
<dbReference type="PROSITE" id="PS00332">
    <property type="entry name" value="SOD_CU_ZN_2"/>
    <property type="match status" value="1"/>
</dbReference>
<keyword evidence="2" id="KW-0479">Metal-binding</keyword>
<comment type="cofactor">
    <cofactor evidence="2">
        <name>Cu cation</name>
        <dbReference type="ChEBI" id="CHEBI:23378"/>
    </cofactor>
    <text evidence="2">Binds 1 copper ion per subunit.</text>
</comment>
<dbReference type="PATRIC" id="fig|123899.6.peg.4167"/>
<dbReference type="SUPFAM" id="SSF49329">
    <property type="entry name" value="Cu,Zn superoxide dismutase-like"/>
    <property type="match status" value="1"/>
</dbReference>
<reference evidence="5 6" key="1">
    <citation type="submission" date="2016-04" db="EMBL/GenBank/DDBJ databases">
        <authorList>
            <consortium name="Pathogen Informatics"/>
        </authorList>
    </citation>
    <scope>NUCLEOTIDE SEQUENCE [LARGE SCALE GENOMIC DNA]</scope>
    <source>
        <strain evidence="5 6">H044680328</strain>
    </source>
</reference>
<evidence type="ECO:0000256" key="2">
    <source>
        <dbReference type="RuleBase" id="RU000393"/>
    </source>
</evidence>
<keyword evidence="2 5" id="KW-0560">Oxidoreductase</keyword>
<dbReference type="RefSeq" id="WP_063492504.1">
    <property type="nucleotide sequence ID" value="NZ_CP016340.1"/>
</dbReference>
<dbReference type="AlphaFoldDB" id="A0A157SWN3"/>
<dbReference type="eggNOG" id="COG2032">
    <property type="taxonomic scope" value="Bacteria"/>
</dbReference>
<dbReference type="EMBL" id="LT546645">
    <property type="protein sequence ID" value="SAI74366.1"/>
    <property type="molecule type" value="Genomic_DNA"/>
</dbReference>
<dbReference type="PROSITE" id="PS00087">
    <property type="entry name" value="SOD_CU_ZN_1"/>
    <property type="match status" value="1"/>
</dbReference>
<dbReference type="CDD" id="cd00305">
    <property type="entry name" value="Cu-Zn_Superoxide_Dismutase"/>
    <property type="match status" value="1"/>
</dbReference>
<dbReference type="Pfam" id="PF00080">
    <property type="entry name" value="Sod_Cu"/>
    <property type="match status" value="1"/>
</dbReference>
<feature type="signal peptide" evidence="3">
    <location>
        <begin position="1"/>
        <end position="22"/>
    </location>
</feature>
<dbReference type="PANTHER" id="PTHR10003">
    <property type="entry name" value="SUPEROXIDE DISMUTASE CU-ZN -RELATED"/>
    <property type="match status" value="1"/>
</dbReference>
<dbReference type="OrthoDB" id="5431326at2"/>
<name>A0A157SWN3_9BORD</name>
<feature type="domain" description="Superoxide dismutase copper/zinc binding" evidence="4">
    <location>
        <begin position="40"/>
        <end position="173"/>
    </location>
</feature>
<evidence type="ECO:0000313" key="5">
    <source>
        <dbReference type="EMBL" id="SAI74366.1"/>
    </source>
</evidence>
<keyword evidence="3" id="KW-0732">Signal</keyword>
<comment type="catalytic activity">
    <reaction evidence="2">
        <text>2 superoxide + 2 H(+) = H2O2 + O2</text>
        <dbReference type="Rhea" id="RHEA:20696"/>
        <dbReference type="ChEBI" id="CHEBI:15378"/>
        <dbReference type="ChEBI" id="CHEBI:15379"/>
        <dbReference type="ChEBI" id="CHEBI:16240"/>
        <dbReference type="ChEBI" id="CHEBI:18421"/>
        <dbReference type="EC" id="1.15.1.1"/>
    </reaction>
</comment>
<dbReference type="GO" id="GO:0004784">
    <property type="term" value="F:superoxide dismutase activity"/>
    <property type="evidence" value="ECO:0007669"/>
    <property type="project" value="UniProtKB-EC"/>
</dbReference>
<dbReference type="InterPro" id="IPR001424">
    <property type="entry name" value="SOD_Cu_Zn_dom"/>
</dbReference>
<evidence type="ECO:0000256" key="3">
    <source>
        <dbReference type="SAM" id="SignalP"/>
    </source>
</evidence>
<evidence type="ECO:0000259" key="4">
    <source>
        <dbReference type="Pfam" id="PF00080"/>
    </source>
</evidence>
<sequence length="177" mass="18253">MKFPWKTTFFSLALGLSGHAAAQSVELFMAGPAGPEQSVGTVTLSQTPYGTLLTPDLHGLPPGIHGFHLHEKPSCEPSQVDGKTVPAGAAGGHWDPKKTGAHKGPYDDSGHLGDLPAIYVSADGKADYPVLAPRLKLSDFPGHALMVHVGGDNNSDHPKPLGGGGARMACGVVPPAR</sequence>